<sequence length="43" mass="4745">MKVRIRMELALSGCWVEVCFAAAVLLRVVRDPAIGVVGVQEKM</sequence>
<protein>
    <submittedName>
        <fullName evidence="1">Uncharacterized protein</fullName>
    </submittedName>
</protein>
<feature type="non-terminal residue" evidence="1">
    <location>
        <position position="43"/>
    </location>
</feature>
<dbReference type="AlphaFoldDB" id="A0A392PR47"/>
<proteinExistence type="predicted"/>
<name>A0A392PR47_9FABA</name>
<organism evidence="1 2">
    <name type="scientific">Trifolium medium</name>
    <dbReference type="NCBI Taxonomy" id="97028"/>
    <lineage>
        <taxon>Eukaryota</taxon>
        <taxon>Viridiplantae</taxon>
        <taxon>Streptophyta</taxon>
        <taxon>Embryophyta</taxon>
        <taxon>Tracheophyta</taxon>
        <taxon>Spermatophyta</taxon>
        <taxon>Magnoliopsida</taxon>
        <taxon>eudicotyledons</taxon>
        <taxon>Gunneridae</taxon>
        <taxon>Pentapetalae</taxon>
        <taxon>rosids</taxon>
        <taxon>fabids</taxon>
        <taxon>Fabales</taxon>
        <taxon>Fabaceae</taxon>
        <taxon>Papilionoideae</taxon>
        <taxon>50 kb inversion clade</taxon>
        <taxon>NPAAA clade</taxon>
        <taxon>Hologalegina</taxon>
        <taxon>IRL clade</taxon>
        <taxon>Trifolieae</taxon>
        <taxon>Trifolium</taxon>
    </lineage>
</organism>
<keyword evidence="2" id="KW-1185">Reference proteome</keyword>
<dbReference type="EMBL" id="LXQA010089584">
    <property type="protein sequence ID" value="MCI13786.1"/>
    <property type="molecule type" value="Genomic_DNA"/>
</dbReference>
<dbReference type="Proteomes" id="UP000265520">
    <property type="component" value="Unassembled WGS sequence"/>
</dbReference>
<comment type="caution">
    <text evidence="1">The sequence shown here is derived from an EMBL/GenBank/DDBJ whole genome shotgun (WGS) entry which is preliminary data.</text>
</comment>
<evidence type="ECO:0000313" key="1">
    <source>
        <dbReference type="EMBL" id="MCI13786.1"/>
    </source>
</evidence>
<evidence type="ECO:0000313" key="2">
    <source>
        <dbReference type="Proteomes" id="UP000265520"/>
    </source>
</evidence>
<accession>A0A392PR47</accession>
<reference evidence="1 2" key="1">
    <citation type="journal article" date="2018" name="Front. Plant Sci.">
        <title>Red Clover (Trifolium pratense) and Zigzag Clover (T. medium) - A Picture of Genomic Similarities and Differences.</title>
        <authorList>
            <person name="Dluhosova J."/>
            <person name="Istvanek J."/>
            <person name="Nedelnik J."/>
            <person name="Repkova J."/>
        </authorList>
    </citation>
    <scope>NUCLEOTIDE SEQUENCE [LARGE SCALE GENOMIC DNA]</scope>
    <source>
        <strain evidence="2">cv. 10/8</strain>
        <tissue evidence="1">Leaf</tissue>
    </source>
</reference>